<dbReference type="AlphaFoldDB" id="A0A917JTS2"/>
<evidence type="ECO:0000313" key="1">
    <source>
        <dbReference type="EMBL" id="GGI86207.1"/>
    </source>
</evidence>
<sequence>MYGLIMINNLRNLSVALVLLISQSAYSGSGLLFNVSATGTPASLSITLCLNGKGPLSCQNYTVSSTTLSILTTIPNHTYPNAGIKINTPGYTLSGCTQYANGYCLFSVSDSERAIIPVTPPSCQANVIQFTPEVTYVNNPAGGGQNFAQQFTISMTMCNSQGQPLIPSATNPIHVDVYGAPNGVISPTSTTTSTGSVTFTYNGQSFPNNISINAWISDSTNQGAALGVTQVLKQNTPACVYGSSDYQVPLVQSLPDPLQILADVGYEVTAPIATLSRFTIDTGSLGVIVPKHELPNSPNVIGPGAYGVKYYDSSGNTYSGNYYLAPVRFQTNNGLVETIPIIVLAIDKAFCTGPTTKSCYTNPPAPTLHYLGVGFNRNSTTAGDLFNSPTANAFLHLTNAMNGTDISPGYYLTPHDNTTPTGLTLGITTSNNYDVINLAPNAQVPGDFLPQAGCYRFPDSPAPNQFCGTALLDVGISEMFIDLPRAQWPAGTFNAKHEVPAGIDMDILMGPVGAPAMSYNFTTVNGMPPPPESPTPTYVQWIDSTKTGQIFVNTGRRPLYRFDYFYAGQCGQVGFKPVP</sequence>
<dbReference type="Proteomes" id="UP000630149">
    <property type="component" value="Unassembled WGS sequence"/>
</dbReference>
<name>A0A917JTS2_9GAMM</name>
<accession>A0A917JTS2</accession>
<protein>
    <submittedName>
        <fullName evidence="1">Uncharacterized protein</fullName>
    </submittedName>
</protein>
<dbReference type="EMBL" id="BMOB01000005">
    <property type="protein sequence ID" value="GGI86207.1"/>
    <property type="molecule type" value="Genomic_DNA"/>
</dbReference>
<proteinExistence type="predicted"/>
<organism evidence="1 2">
    <name type="scientific">Legionella impletisoli</name>
    <dbReference type="NCBI Taxonomy" id="343510"/>
    <lineage>
        <taxon>Bacteria</taxon>
        <taxon>Pseudomonadati</taxon>
        <taxon>Pseudomonadota</taxon>
        <taxon>Gammaproteobacteria</taxon>
        <taxon>Legionellales</taxon>
        <taxon>Legionellaceae</taxon>
        <taxon>Legionella</taxon>
    </lineage>
</organism>
<keyword evidence="2" id="KW-1185">Reference proteome</keyword>
<evidence type="ECO:0000313" key="2">
    <source>
        <dbReference type="Proteomes" id="UP000630149"/>
    </source>
</evidence>
<comment type="caution">
    <text evidence="1">The sequence shown here is derived from an EMBL/GenBank/DDBJ whole genome shotgun (WGS) entry which is preliminary data.</text>
</comment>
<reference evidence="1" key="1">
    <citation type="journal article" date="2014" name="Int. J. Syst. Evol. Microbiol.">
        <title>Complete genome sequence of Corynebacterium casei LMG S-19264T (=DSM 44701T), isolated from a smear-ripened cheese.</title>
        <authorList>
            <consortium name="US DOE Joint Genome Institute (JGI-PGF)"/>
            <person name="Walter F."/>
            <person name="Albersmeier A."/>
            <person name="Kalinowski J."/>
            <person name="Ruckert C."/>
        </authorList>
    </citation>
    <scope>NUCLEOTIDE SEQUENCE</scope>
    <source>
        <strain evidence="1">JCM 13919</strain>
    </source>
</reference>
<gene>
    <name evidence="1" type="ORF">GCM10007966_13510</name>
</gene>
<reference evidence="1" key="2">
    <citation type="submission" date="2020-09" db="EMBL/GenBank/DDBJ databases">
        <authorList>
            <person name="Sun Q."/>
            <person name="Ohkuma M."/>
        </authorList>
    </citation>
    <scope>NUCLEOTIDE SEQUENCE</scope>
    <source>
        <strain evidence="1">JCM 13919</strain>
    </source>
</reference>